<protein>
    <submittedName>
        <fullName evidence="1">Uncharacterized protein</fullName>
    </submittedName>
</protein>
<dbReference type="Proteomes" id="UP000078428">
    <property type="component" value="Unassembled WGS sequence"/>
</dbReference>
<gene>
    <name evidence="1" type="ORF">A6A04_17845</name>
</gene>
<evidence type="ECO:0000313" key="2">
    <source>
        <dbReference type="Proteomes" id="UP000078428"/>
    </source>
</evidence>
<dbReference type="Pfam" id="PF19653">
    <property type="entry name" value="DUF6156"/>
    <property type="match status" value="1"/>
</dbReference>
<sequence>MSQPAGTVLRHFLSYSGVKLPLKLVSPLEDSDLGHRNTFMRAYFDPEERLVGCDKMVYGDIQLSHRYDYHPNGMLKRAEIVMDDELTVMEFAPDGARLTG</sequence>
<reference evidence="1 2" key="1">
    <citation type="submission" date="2016-04" db="EMBL/GenBank/DDBJ databases">
        <title>Draft genome sequence of freshwater magnetotactic bacteria Magnetospirillum marisnigri SP-1 and Magnetospirillum moscoviense BB-1.</title>
        <authorList>
            <person name="Koziaeva V."/>
            <person name="Dziuba M.V."/>
            <person name="Ivanov T.M."/>
            <person name="Kuznetsov B."/>
            <person name="Grouzdev D.S."/>
        </authorList>
    </citation>
    <scope>NUCLEOTIDE SEQUENCE [LARGE SCALE GENOMIC DNA]</scope>
    <source>
        <strain evidence="1 2">SP-1</strain>
    </source>
</reference>
<dbReference type="STRING" id="1285242.A6A04_17845"/>
<proteinExistence type="predicted"/>
<dbReference type="AlphaFoldDB" id="A0A178MPV7"/>
<evidence type="ECO:0000313" key="1">
    <source>
        <dbReference type="EMBL" id="OAN50593.1"/>
    </source>
</evidence>
<keyword evidence="2" id="KW-1185">Reference proteome</keyword>
<comment type="caution">
    <text evidence="1">The sequence shown here is derived from an EMBL/GenBank/DDBJ whole genome shotgun (WGS) entry which is preliminary data.</text>
</comment>
<dbReference type="RefSeq" id="WP_068492231.1">
    <property type="nucleotide sequence ID" value="NZ_LWQT01000052.1"/>
</dbReference>
<dbReference type="InterPro" id="IPR046154">
    <property type="entry name" value="DUF6156"/>
</dbReference>
<dbReference type="EMBL" id="LWQT01000052">
    <property type="protein sequence ID" value="OAN50593.1"/>
    <property type="molecule type" value="Genomic_DNA"/>
</dbReference>
<organism evidence="1 2">
    <name type="scientific">Paramagnetospirillum marisnigri</name>
    <dbReference type="NCBI Taxonomy" id="1285242"/>
    <lineage>
        <taxon>Bacteria</taxon>
        <taxon>Pseudomonadati</taxon>
        <taxon>Pseudomonadota</taxon>
        <taxon>Alphaproteobacteria</taxon>
        <taxon>Rhodospirillales</taxon>
        <taxon>Magnetospirillaceae</taxon>
        <taxon>Paramagnetospirillum</taxon>
    </lineage>
</organism>
<name>A0A178MPV7_9PROT</name>
<accession>A0A178MPV7</accession>
<dbReference type="OrthoDB" id="8563989at2"/>